<dbReference type="AlphaFoldDB" id="A0AAD4RZE9"/>
<dbReference type="InterPro" id="IPR009076">
    <property type="entry name" value="FRB_dom"/>
</dbReference>
<dbReference type="SMART" id="SM01345">
    <property type="entry name" value="Rapamycin_bind"/>
    <property type="match status" value="1"/>
</dbReference>
<dbReference type="InterPro" id="IPR044730">
    <property type="entry name" value="RNase_H-like_dom_plant"/>
</dbReference>
<protein>
    <recommendedName>
        <fullName evidence="5">RNase H type-1 domain-containing protein</fullName>
    </recommendedName>
</protein>
<proteinExistence type="predicted"/>
<dbReference type="Pfam" id="PF08771">
    <property type="entry name" value="FRB_dom"/>
    <property type="match status" value="1"/>
</dbReference>
<evidence type="ECO:0000313" key="4">
    <source>
        <dbReference type="Proteomes" id="UP001202328"/>
    </source>
</evidence>
<name>A0AAD4RZE9_9MAGN</name>
<dbReference type="GO" id="GO:0003676">
    <property type="term" value="F:nucleic acid binding"/>
    <property type="evidence" value="ECO:0007669"/>
    <property type="project" value="InterPro"/>
</dbReference>
<dbReference type="GO" id="GO:0004523">
    <property type="term" value="F:RNA-DNA hybrid ribonuclease activity"/>
    <property type="evidence" value="ECO:0007669"/>
    <property type="project" value="InterPro"/>
</dbReference>
<comment type="caution">
    <text evidence="3">The sequence shown here is derived from an EMBL/GenBank/DDBJ whole genome shotgun (WGS) entry which is preliminary data.</text>
</comment>
<reference evidence="3" key="1">
    <citation type="submission" date="2022-04" db="EMBL/GenBank/DDBJ databases">
        <title>A functionally conserved STORR gene fusion in Papaver species that diverged 16.8 million years ago.</title>
        <authorList>
            <person name="Catania T."/>
        </authorList>
    </citation>
    <scope>NUCLEOTIDE SEQUENCE</scope>
    <source>
        <strain evidence="3">S-188037</strain>
    </source>
</reference>
<evidence type="ECO:0000259" key="2">
    <source>
        <dbReference type="Pfam" id="PF13456"/>
    </source>
</evidence>
<dbReference type="Gene3D" id="1.20.120.150">
    <property type="entry name" value="FKBP12-rapamycin binding domain"/>
    <property type="match status" value="1"/>
</dbReference>
<dbReference type="InterPro" id="IPR002156">
    <property type="entry name" value="RNaseH_domain"/>
</dbReference>
<dbReference type="Proteomes" id="UP001202328">
    <property type="component" value="Unassembled WGS sequence"/>
</dbReference>
<dbReference type="CDD" id="cd06222">
    <property type="entry name" value="RNase_H_like"/>
    <property type="match status" value="1"/>
</dbReference>
<dbReference type="InterPro" id="IPR012337">
    <property type="entry name" value="RNaseH-like_sf"/>
</dbReference>
<evidence type="ECO:0000259" key="1">
    <source>
        <dbReference type="Pfam" id="PF08771"/>
    </source>
</evidence>
<dbReference type="PANTHER" id="PTHR47074">
    <property type="entry name" value="BNAC02G40300D PROTEIN"/>
    <property type="match status" value="1"/>
</dbReference>
<feature type="domain" description="RNase H type-1" evidence="2">
    <location>
        <begin position="229"/>
        <end position="318"/>
    </location>
</feature>
<dbReference type="InterPro" id="IPR036738">
    <property type="entry name" value="FRB_sf"/>
</dbReference>
<dbReference type="Gene3D" id="3.30.420.10">
    <property type="entry name" value="Ribonuclease H-like superfamily/Ribonuclease H"/>
    <property type="match status" value="1"/>
</dbReference>
<evidence type="ECO:0000313" key="3">
    <source>
        <dbReference type="EMBL" id="KAI3848389.1"/>
    </source>
</evidence>
<dbReference type="Pfam" id="PF13456">
    <property type="entry name" value="RVT_3"/>
    <property type="match status" value="1"/>
</dbReference>
<gene>
    <name evidence="3" type="ORF">MKW98_005769</name>
</gene>
<dbReference type="PANTHER" id="PTHR47074:SF11">
    <property type="entry name" value="REVERSE TRANSCRIPTASE-LIKE PROTEIN"/>
    <property type="match status" value="1"/>
</dbReference>
<dbReference type="GO" id="GO:0044877">
    <property type="term" value="F:protein-containing complex binding"/>
    <property type="evidence" value="ECO:0007669"/>
    <property type="project" value="InterPro"/>
</dbReference>
<dbReference type="SUPFAM" id="SSF47212">
    <property type="entry name" value="FKBP12-rapamycin-binding domain of FKBP-rapamycin-associated protein (FRAP)"/>
    <property type="match status" value="1"/>
</dbReference>
<sequence>MNHLQGCRAFWSNEQFAKGASGHFSPVLDDDTIQEVLVAFQCHSMYKKGVDDSLRVELFTRWACFLSAAQISFFFSRCGLVMELQRSHGATAEVLLALQNGFASRASTGLPSAVPEDATRLYFGEHDIEGMLNVLEPLHERLKERANTVKEQTFIQRRAERIFRMYVYDPEALTILLGFETLNYSDPSKLVSRVWCNEFEVLLCQMPYQPCRLYHISLEGKLVEAWTMVERVRDVTQAEAVAALKALQWITQLQLQHVIVEGDTKKVMDSINGLHNISPWEDGNLIRECQHLIQCLGDVVVCFKSRKCNQVADLLTRYARNNNCSRKWVVDLPVCVSSKLESERLSCNT</sequence>
<evidence type="ECO:0008006" key="5">
    <source>
        <dbReference type="Google" id="ProtNLM"/>
    </source>
</evidence>
<keyword evidence="4" id="KW-1185">Reference proteome</keyword>
<dbReference type="EMBL" id="JAJJMB010016246">
    <property type="protein sequence ID" value="KAI3848389.1"/>
    <property type="molecule type" value="Genomic_DNA"/>
</dbReference>
<dbReference type="InterPro" id="IPR036397">
    <property type="entry name" value="RNaseH_sf"/>
</dbReference>
<dbReference type="SUPFAM" id="SSF53098">
    <property type="entry name" value="Ribonuclease H-like"/>
    <property type="match status" value="1"/>
</dbReference>
<feature type="domain" description="FKBP12-rapamycin binding" evidence="1">
    <location>
        <begin position="116"/>
        <end position="162"/>
    </location>
</feature>
<dbReference type="InterPro" id="IPR052929">
    <property type="entry name" value="RNase_H-like_EbsB-rel"/>
</dbReference>
<accession>A0AAD4RZE9</accession>
<organism evidence="3 4">
    <name type="scientific">Papaver atlanticum</name>
    <dbReference type="NCBI Taxonomy" id="357466"/>
    <lineage>
        <taxon>Eukaryota</taxon>
        <taxon>Viridiplantae</taxon>
        <taxon>Streptophyta</taxon>
        <taxon>Embryophyta</taxon>
        <taxon>Tracheophyta</taxon>
        <taxon>Spermatophyta</taxon>
        <taxon>Magnoliopsida</taxon>
        <taxon>Ranunculales</taxon>
        <taxon>Papaveraceae</taxon>
        <taxon>Papaveroideae</taxon>
        <taxon>Papaver</taxon>
    </lineage>
</organism>